<comment type="caution">
    <text evidence="1">The sequence shown here is derived from an EMBL/GenBank/DDBJ whole genome shotgun (WGS) entry which is preliminary data.</text>
</comment>
<protein>
    <submittedName>
        <fullName evidence="1">Uncharacterized protein</fullName>
    </submittedName>
</protein>
<gene>
    <name evidence="1" type="ORF">H8S11_07935</name>
</gene>
<reference evidence="1" key="1">
    <citation type="submission" date="2020-08" db="EMBL/GenBank/DDBJ databases">
        <title>Genome public.</title>
        <authorList>
            <person name="Liu C."/>
            <person name="Sun Q."/>
        </authorList>
    </citation>
    <scope>NUCLEOTIDE SEQUENCE</scope>
    <source>
        <strain evidence="1">NSJ-23</strain>
    </source>
</reference>
<accession>A0A8J6J8I9</accession>
<dbReference type="RefSeq" id="WP_186852768.1">
    <property type="nucleotide sequence ID" value="NZ_JACOPO010000004.1"/>
</dbReference>
<dbReference type="AlphaFoldDB" id="A0A8J6J8I9"/>
<evidence type="ECO:0000313" key="1">
    <source>
        <dbReference type="EMBL" id="MBC5722741.1"/>
    </source>
</evidence>
<name>A0A8J6J8I9_9FIRM</name>
<evidence type="ECO:0000313" key="2">
    <source>
        <dbReference type="Proteomes" id="UP000628736"/>
    </source>
</evidence>
<sequence length="127" mass="14177">MAGEKYLNWELLGKGLGQTRKKLEDSGWRLLRKHPLFLIWLALHRQQAVPSMRHSIPKGIIIQGLLGDDICQAFPMVFDGAGLTVGLINMGLIHRAGHTSIPSMIFTIKSSPICLYLKKCVRDLATN</sequence>
<dbReference type="Proteomes" id="UP000628736">
    <property type="component" value="Unassembled WGS sequence"/>
</dbReference>
<keyword evidence="2" id="KW-1185">Reference proteome</keyword>
<dbReference type="EMBL" id="JACOPO010000004">
    <property type="protein sequence ID" value="MBC5722741.1"/>
    <property type="molecule type" value="Genomic_DNA"/>
</dbReference>
<proteinExistence type="predicted"/>
<organism evidence="1 2">
    <name type="scientific">Flintibacter hominis</name>
    <dbReference type="NCBI Taxonomy" id="2763048"/>
    <lineage>
        <taxon>Bacteria</taxon>
        <taxon>Bacillati</taxon>
        <taxon>Bacillota</taxon>
        <taxon>Clostridia</taxon>
        <taxon>Eubacteriales</taxon>
        <taxon>Flintibacter</taxon>
    </lineage>
</organism>